<keyword evidence="1" id="KW-0812">Transmembrane</keyword>
<dbReference type="Proteomes" id="UP000054477">
    <property type="component" value="Unassembled WGS sequence"/>
</dbReference>
<keyword evidence="3" id="KW-1185">Reference proteome</keyword>
<reference evidence="3" key="2">
    <citation type="submission" date="2015-01" db="EMBL/GenBank/DDBJ databases">
        <title>Evolutionary Origins and Diversification of the Mycorrhizal Mutualists.</title>
        <authorList>
            <consortium name="DOE Joint Genome Institute"/>
            <consortium name="Mycorrhizal Genomics Consortium"/>
            <person name="Kohler A."/>
            <person name="Kuo A."/>
            <person name="Nagy L.G."/>
            <person name="Floudas D."/>
            <person name="Copeland A."/>
            <person name="Barry K.W."/>
            <person name="Cichocki N."/>
            <person name="Veneault-Fourrey C."/>
            <person name="LaButti K."/>
            <person name="Lindquist E.A."/>
            <person name="Lipzen A."/>
            <person name="Lundell T."/>
            <person name="Morin E."/>
            <person name="Murat C."/>
            <person name="Riley R."/>
            <person name="Ohm R."/>
            <person name="Sun H."/>
            <person name="Tunlid A."/>
            <person name="Henrissat B."/>
            <person name="Grigoriev I.V."/>
            <person name="Hibbett D.S."/>
            <person name="Martin F."/>
        </authorList>
    </citation>
    <scope>NUCLEOTIDE SEQUENCE [LARGE SCALE GENOMIC DNA]</scope>
    <source>
        <strain evidence="3">LaAM-08-1</strain>
    </source>
</reference>
<sequence>MSAENCTGITPKPDISGIGVRTAIYAQAVLTLVQPIIIIFGEHISENTLTGLHQIYLGILLPGCALLFSAIIEARTAGLSIYHAIIVLNLSWINNTSALIFF</sequence>
<proteinExistence type="predicted"/>
<name>A0A0C9WSJ2_9AGAR</name>
<organism evidence="2 3">
    <name type="scientific">Laccaria amethystina LaAM-08-1</name>
    <dbReference type="NCBI Taxonomy" id="1095629"/>
    <lineage>
        <taxon>Eukaryota</taxon>
        <taxon>Fungi</taxon>
        <taxon>Dikarya</taxon>
        <taxon>Basidiomycota</taxon>
        <taxon>Agaricomycotina</taxon>
        <taxon>Agaricomycetes</taxon>
        <taxon>Agaricomycetidae</taxon>
        <taxon>Agaricales</taxon>
        <taxon>Agaricineae</taxon>
        <taxon>Hydnangiaceae</taxon>
        <taxon>Laccaria</taxon>
    </lineage>
</organism>
<keyword evidence="1" id="KW-1133">Transmembrane helix</keyword>
<feature type="transmembrane region" description="Helical" evidence="1">
    <location>
        <begin position="79"/>
        <end position="101"/>
    </location>
</feature>
<reference evidence="2 3" key="1">
    <citation type="submission" date="2014-04" db="EMBL/GenBank/DDBJ databases">
        <authorList>
            <consortium name="DOE Joint Genome Institute"/>
            <person name="Kuo A."/>
            <person name="Kohler A."/>
            <person name="Nagy L.G."/>
            <person name="Floudas D."/>
            <person name="Copeland A."/>
            <person name="Barry K.W."/>
            <person name="Cichocki N."/>
            <person name="Veneault-Fourrey C."/>
            <person name="LaButti K."/>
            <person name="Lindquist E.A."/>
            <person name="Lipzen A."/>
            <person name="Lundell T."/>
            <person name="Morin E."/>
            <person name="Murat C."/>
            <person name="Sun H."/>
            <person name="Tunlid A."/>
            <person name="Henrissat B."/>
            <person name="Grigoriev I.V."/>
            <person name="Hibbett D.S."/>
            <person name="Martin F."/>
            <person name="Nordberg H.P."/>
            <person name="Cantor M.N."/>
            <person name="Hua S.X."/>
        </authorList>
    </citation>
    <scope>NUCLEOTIDE SEQUENCE [LARGE SCALE GENOMIC DNA]</scope>
    <source>
        <strain evidence="2 3">LaAM-08-1</strain>
    </source>
</reference>
<dbReference type="STRING" id="1095629.A0A0C9WSJ2"/>
<evidence type="ECO:0000313" key="3">
    <source>
        <dbReference type="Proteomes" id="UP000054477"/>
    </source>
</evidence>
<dbReference type="OrthoDB" id="3351993at2759"/>
<keyword evidence="1" id="KW-0472">Membrane</keyword>
<feature type="transmembrane region" description="Helical" evidence="1">
    <location>
        <begin position="53"/>
        <end position="72"/>
    </location>
</feature>
<dbReference type="AlphaFoldDB" id="A0A0C9WSJ2"/>
<dbReference type="HOGENOM" id="CLU_2126913_0_0_1"/>
<evidence type="ECO:0000256" key="1">
    <source>
        <dbReference type="SAM" id="Phobius"/>
    </source>
</evidence>
<dbReference type="EMBL" id="KN838601">
    <property type="protein sequence ID" value="KIK01820.1"/>
    <property type="molecule type" value="Genomic_DNA"/>
</dbReference>
<feature type="non-terminal residue" evidence="2">
    <location>
        <position position="102"/>
    </location>
</feature>
<protein>
    <submittedName>
        <fullName evidence="2">Uncharacterized protein</fullName>
    </submittedName>
</protein>
<evidence type="ECO:0000313" key="2">
    <source>
        <dbReference type="EMBL" id="KIK01820.1"/>
    </source>
</evidence>
<feature type="transmembrane region" description="Helical" evidence="1">
    <location>
        <begin position="22"/>
        <end position="41"/>
    </location>
</feature>
<gene>
    <name evidence="2" type="ORF">K443DRAFT_98014</name>
</gene>
<accession>A0A0C9WSJ2</accession>